<evidence type="ECO:0008006" key="4">
    <source>
        <dbReference type="Google" id="ProtNLM"/>
    </source>
</evidence>
<evidence type="ECO:0000256" key="1">
    <source>
        <dbReference type="SAM" id="SignalP"/>
    </source>
</evidence>
<comment type="caution">
    <text evidence="2">The sequence shown here is derived from an EMBL/GenBank/DDBJ whole genome shotgun (WGS) entry which is preliminary data.</text>
</comment>
<dbReference type="Proteomes" id="UP000822688">
    <property type="component" value="Chromosome 1"/>
</dbReference>
<name>A0A8T0J415_CERPU</name>
<gene>
    <name evidence="2" type="ORF">KC19_1G116600</name>
</gene>
<feature type="signal peptide" evidence="1">
    <location>
        <begin position="1"/>
        <end position="21"/>
    </location>
</feature>
<evidence type="ECO:0000313" key="3">
    <source>
        <dbReference type="Proteomes" id="UP000822688"/>
    </source>
</evidence>
<feature type="chain" id="PRO_5035916423" description="Maturase K" evidence="1">
    <location>
        <begin position="22"/>
        <end position="68"/>
    </location>
</feature>
<protein>
    <recommendedName>
        <fullName evidence="4">Maturase K</fullName>
    </recommendedName>
</protein>
<dbReference type="EMBL" id="CM026421">
    <property type="protein sequence ID" value="KAG0590650.1"/>
    <property type="molecule type" value="Genomic_DNA"/>
</dbReference>
<organism evidence="2 3">
    <name type="scientific">Ceratodon purpureus</name>
    <name type="common">Fire moss</name>
    <name type="synonym">Dicranum purpureum</name>
    <dbReference type="NCBI Taxonomy" id="3225"/>
    <lineage>
        <taxon>Eukaryota</taxon>
        <taxon>Viridiplantae</taxon>
        <taxon>Streptophyta</taxon>
        <taxon>Embryophyta</taxon>
        <taxon>Bryophyta</taxon>
        <taxon>Bryophytina</taxon>
        <taxon>Bryopsida</taxon>
        <taxon>Dicranidae</taxon>
        <taxon>Pseudoditrichales</taxon>
        <taxon>Ditrichaceae</taxon>
        <taxon>Ceratodon</taxon>
    </lineage>
</organism>
<keyword evidence="1" id="KW-0732">Signal</keyword>
<evidence type="ECO:0000313" key="2">
    <source>
        <dbReference type="EMBL" id="KAG0590650.1"/>
    </source>
</evidence>
<dbReference type="AlphaFoldDB" id="A0A8T0J415"/>
<reference evidence="2" key="1">
    <citation type="submission" date="2020-06" db="EMBL/GenBank/DDBJ databases">
        <title>WGS assembly of Ceratodon purpureus strain R40.</title>
        <authorList>
            <person name="Carey S.B."/>
            <person name="Jenkins J."/>
            <person name="Shu S."/>
            <person name="Lovell J.T."/>
            <person name="Sreedasyam A."/>
            <person name="Maumus F."/>
            <person name="Tiley G.P."/>
            <person name="Fernandez-Pozo N."/>
            <person name="Barry K."/>
            <person name="Chen C."/>
            <person name="Wang M."/>
            <person name="Lipzen A."/>
            <person name="Daum C."/>
            <person name="Saski C.A."/>
            <person name="Payton A.C."/>
            <person name="Mcbreen J.C."/>
            <person name="Conrad R.E."/>
            <person name="Kollar L.M."/>
            <person name="Olsson S."/>
            <person name="Huttunen S."/>
            <person name="Landis J.B."/>
            <person name="Wickett N.J."/>
            <person name="Johnson M.G."/>
            <person name="Rensing S.A."/>
            <person name="Grimwood J."/>
            <person name="Schmutz J."/>
            <person name="Mcdaniel S.F."/>
        </authorList>
    </citation>
    <scope>NUCLEOTIDE SEQUENCE</scope>
    <source>
        <strain evidence="2">R40</strain>
    </source>
</reference>
<accession>A0A8T0J415</accession>
<sequence>MFFLRICTGMLLSTFEYISLSTLCLPSRLSSQLESVLVHLIKEVINYNRILDIHRLGSLNLLHGRVSC</sequence>
<keyword evidence="3" id="KW-1185">Reference proteome</keyword>
<proteinExistence type="predicted"/>